<dbReference type="Pfam" id="PF10979">
    <property type="entry name" value="DUF2786"/>
    <property type="match status" value="1"/>
</dbReference>
<reference evidence="4 5" key="1">
    <citation type="submission" date="2022-06" db="EMBL/GenBank/DDBJ databases">
        <title>Acetobacer genomes from food samples.</title>
        <authorList>
            <person name="Sombolestani A."/>
        </authorList>
    </citation>
    <scope>NUCLEOTIDE SEQUENCE [LARGE SCALE GENOMIC DNA]</scope>
    <source>
        <strain evidence="4 5">R-83285</strain>
    </source>
</reference>
<evidence type="ECO:0000256" key="1">
    <source>
        <dbReference type="SAM" id="MobiDB-lite"/>
    </source>
</evidence>
<proteinExistence type="predicted"/>
<evidence type="ECO:0000259" key="2">
    <source>
        <dbReference type="Pfam" id="PF10979"/>
    </source>
</evidence>
<evidence type="ECO:0000313" key="5">
    <source>
        <dbReference type="Proteomes" id="UP001523528"/>
    </source>
</evidence>
<dbReference type="InterPro" id="IPR016868">
    <property type="entry name" value="Phage_B3_Orf5"/>
</dbReference>
<organism evidence="4 5">
    <name type="scientific">Acetobacter lambici</name>
    <dbReference type="NCBI Taxonomy" id="1332824"/>
    <lineage>
        <taxon>Bacteria</taxon>
        <taxon>Pseudomonadati</taxon>
        <taxon>Pseudomonadota</taxon>
        <taxon>Alphaproteobacteria</taxon>
        <taxon>Acetobacterales</taxon>
        <taxon>Acetobacteraceae</taxon>
        <taxon>Acetobacter</taxon>
    </lineage>
</organism>
<keyword evidence="5" id="KW-1185">Reference proteome</keyword>
<sequence length="227" mass="25454">MSKKVIMERLKKLMALSKSSNVHEAAAAMERATQLMREHQITEDDLVLSNVTECNTSFAWGAKVNPTQYQIWLWSMIQDVFGVEAAFTAYDGRVTFYGLSGRAEMAAYTCDVLSGQLRRARADFLKSQNKRLKRQTKISRADNFAEGWIVAVRSKAQSMAVSQDERTLMLTYAKRTWGQTENLSGRAAREARGTSEAFGSGFREGKNANLHRPMSAQERLAIEGRAA</sequence>
<dbReference type="InterPro" id="IPR055592">
    <property type="entry name" value="DUF7168"/>
</dbReference>
<dbReference type="EMBL" id="JAMYZZ010000009">
    <property type="protein sequence ID" value="MCP1258346.1"/>
    <property type="molecule type" value="Genomic_DNA"/>
</dbReference>
<evidence type="ECO:0000259" key="3">
    <source>
        <dbReference type="Pfam" id="PF23771"/>
    </source>
</evidence>
<comment type="caution">
    <text evidence="4">The sequence shown here is derived from an EMBL/GenBank/DDBJ whole genome shotgun (WGS) entry which is preliminary data.</text>
</comment>
<feature type="domain" description="DUF7168" evidence="3">
    <location>
        <begin position="61"/>
        <end position="176"/>
    </location>
</feature>
<dbReference type="InterPro" id="IPR024498">
    <property type="entry name" value="DUF2786"/>
</dbReference>
<evidence type="ECO:0000313" key="4">
    <source>
        <dbReference type="EMBL" id="MCP1258346.1"/>
    </source>
</evidence>
<dbReference type="Pfam" id="PF23771">
    <property type="entry name" value="DUF7168"/>
    <property type="match status" value="1"/>
</dbReference>
<dbReference type="Proteomes" id="UP001523528">
    <property type="component" value="Unassembled WGS sequence"/>
</dbReference>
<feature type="region of interest" description="Disordered" evidence="1">
    <location>
        <begin position="183"/>
        <end position="215"/>
    </location>
</feature>
<protein>
    <submittedName>
        <fullName evidence="4">DUF2786 domain-containing protein</fullName>
    </submittedName>
</protein>
<dbReference type="PIRSF" id="PIRSF028111">
    <property type="entry name" value="UCP028111"/>
    <property type="match status" value="1"/>
</dbReference>
<accession>A0ABT1F044</accession>
<gene>
    <name evidence="4" type="ORF">NKW50_07050</name>
</gene>
<feature type="domain" description="DUF2786" evidence="2">
    <location>
        <begin position="6"/>
        <end position="42"/>
    </location>
</feature>
<name>A0ABT1F044_9PROT</name>
<dbReference type="RefSeq" id="WP_253543826.1">
    <property type="nucleotide sequence ID" value="NZ_JAMYZY010000028.1"/>
</dbReference>